<dbReference type="Pfam" id="PF13505">
    <property type="entry name" value="OMP_b-brl"/>
    <property type="match status" value="1"/>
</dbReference>
<evidence type="ECO:0000256" key="1">
    <source>
        <dbReference type="ARBA" id="ARBA00004442"/>
    </source>
</evidence>
<evidence type="ECO:0000256" key="2">
    <source>
        <dbReference type="ARBA" id="ARBA00022729"/>
    </source>
</evidence>
<name>A0ABR6Y6G8_9BURK</name>
<dbReference type="Proteomes" id="UP000624279">
    <property type="component" value="Unassembled WGS sequence"/>
</dbReference>
<feature type="chain" id="PRO_5046779736" evidence="3">
    <location>
        <begin position="25"/>
        <end position="169"/>
    </location>
</feature>
<dbReference type="SUPFAM" id="SSF56925">
    <property type="entry name" value="OMPA-like"/>
    <property type="match status" value="1"/>
</dbReference>
<dbReference type="RefSeq" id="WP_186940191.1">
    <property type="nucleotide sequence ID" value="NZ_JACOGA010000001.1"/>
</dbReference>
<evidence type="ECO:0000313" key="5">
    <source>
        <dbReference type="EMBL" id="MBC3872190.1"/>
    </source>
</evidence>
<dbReference type="EMBL" id="JACOGA010000001">
    <property type="protein sequence ID" value="MBC3872190.1"/>
    <property type="molecule type" value="Genomic_DNA"/>
</dbReference>
<reference evidence="5 6" key="1">
    <citation type="submission" date="2020-08" db="EMBL/GenBank/DDBJ databases">
        <title>Novel species isolated from subtropical streams in China.</title>
        <authorList>
            <person name="Lu H."/>
        </authorList>
    </citation>
    <scope>NUCLEOTIDE SEQUENCE [LARGE SCALE GENOMIC DNA]</scope>
    <source>
        <strain evidence="5 6">LX15W</strain>
    </source>
</reference>
<gene>
    <name evidence="5" type="ORF">H8K55_01205</name>
</gene>
<evidence type="ECO:0000256" key="3">
    <source>
        <dbReference type="SAM" id="SignalP"/>
    </source>
</evidence>
<comment type="caution">
    <text evidence="5">The sequence shown here is derived from an EMBL/GenBank/DDBJ whole genome shotgun (WGS) entry which is preliminary data.</text>
</comment>
<accession>A0ABR6Y6G8</accession>
<feature type="signal peptide" evidence="3">
    <location>
        <begin position="1"/>
        <end position="24"/>
    </location>
</feature>
<dbReference type="InterPro" id="IPR027385">
    <property type="entry name" value="Beta-barrel_OMP"/>
</dbReference>
<evidence type="ECO:0000259" key="4">
    <source>
        <dbReference type="Pfam" id="PF13505"/>
    </source>
</evidence>
<proteinExistence type="predicted"/>
<protein>
    <submittedName>
        <fullName evidence="5">Porin family protein</fullName>
    </submittedName>
</protein>
<dbReference type="Gene3D" id="2.40.160.20">
    <property type="match status" value="1"/>
</dbReference>
<sequence>MDKVMMLKKLILAVVALCATSAFAANNSTNIYAGLDAGSSKVTGYSGRMLSVGGLVGYQMTKELAIEGGYRRLATLDFLAEDVDLTQSSVSLLGKAELGGGFDILGRVGYNKLSADVSRWGRKSSASDSGALFGLGFAYNVNSSFNVRFEVQRPSKDSTNFSAATLWKF</sequence>
<evidence type="ECO:0000313" key="6">
    <source>
        <dbReference type="Proteomes" id="UP000624279"/>
    </source>
</evidence>
<feature type="domain" description="Outer membrane protein beta-barrel" evidence="4">
    <location>
        <begin position="11"/>
        <end position="160"/>
    </location>
</feature>
<comment type="subcellular location">
    <subcellularLocation>
        <location evidence="1">Cell outer membrane</location>
    </subcellularLocation>
</comment>
<dbReference type="InterPro" id="IPR011250">
    <property type="entry name" value="OMP/PagP_B-barrel"/>
</dbReference>
<organism evidence="5 6">
    <name type="scientific">Undibacterium flavidum</name>
    <dbReference type="NCBI Taxonomy" id="2762297"/>
    <lineage>
        <taxon>Bacteria</taxon>
        <taxon>Pseudomonadati</taxon>
        <taxon>Pseudomonadota</taxon>
        <taxon>Betaproteobacteria</taxon>
        <taxon>Burkholderiales</taxon>
        <taxon>Oxalobacteraceae</taxon>
        <taxon>Undibacterium</taxon>
    </lineage>
</organism>
<keyword evidence="6" id="KW-1185">Reference proteome</keyword>
<keyword evidence="2 3" id="KW-0732">Signal</keyword>